<dbReference type="Gene3D" id="1.10.10.10">
    <property type="entry name" value="Winged helix-like DNA-binding domain superfamily/Winged helix DNA-binding domain"/>
    <property type="match status" value="1"/>
</dbReference>
<dbReference type="PANTHER" id="PTHR30432">
    <property type="entry name" value="TRANSCRIPTIONAL REGULATOR MODE"/>
    <property type="match status" value="1"/>
</dbReference>
<proteinExistence type="predicted"/>
<evidence type="ECO:0000313" key="1">
    <source>
        <dbReference type="EMBL" id="RDE06774.1"/>
    </source>
</evidence>
<dbReference type="RefSeq" id="WP_114686355.1">
    <property type="nucleotide sequence ID" value="NZ_QQNB01000001.1"/>
</dbReference>
<name>A0A369VWL4_9SPHN</name>
<dbReference type="AlphaFoldDB" id="A0A369VWL4"/>
<keyword evidence="2" id="KW-1185">Reference proteome</keyword>
<protein>
    <submittedName>
        <fullName evidence="1">LysR family transcriptional regulator</fullName>
    </submittedName>
</protein>
<dbReference type="InterPro" id="IPR036388">
    <property type="entry name" value="WH-like_DNA-bd_sf"/>
</dbReference>
<dbReference type="EMBL" id="QQNB01000001">
    <property type="protein sequence ID" value="RDE06774.1"/>
    <property type="molecule type" value="Genomic_DNA"/>
</dbReference>
<dbReference type="OrthoDB" id="9800709at2"/>
<evidence type="ECO:0000313" key="2">
    <source>
        <dbReference type="Proteomes" id="UP000253918"/>
    </source>
</evidence>
<sequence>MRLGPLKLKLQLVCGDGYAMGPGKADVLEAIDAHGSISAAGRALDMSYRRAWLLVDEMNRCFAERLVETAPGGGRGGARLTQGGRAALAAYRALEAQSAAITDTDAYRRLAGMLRDEPLPPKA</sequence>
<dbReference type="PANTHER" id="PTHR30432:SF1">
    <property type="entry name" value="DNA-BINDING TRANSCRIPTIONAL DUAL REGULATOR MODE"/>
    <property type="match status" value="1"/>
</dbReference>
<dbReference type="InterPro" id="IPR051815">
    <property type="entry name" value="Molybdate_resp_trans_reg"/>
</dbReference>
<accession>A0A369VWL4</accession>
<dbReference type="InterPro" id="IPR036390">
    <property type="entry name" value="WH_DNA-bd_sf"/>
</dbReference>
<organism evidence="1 2">
    <name type="scientific">Sphingomonas aracearum</name>
    <dbReference type="NCBI Taxonomy" id="2283317"/>
    <lineage>
        <taxon>Bacteria</taxon>
        <taxon>Pseudomonadati</taxon>
        <taxon>Pseudomonadota</taxon>
        <taxon>Alphaproteobacteria</taxon>
        <taxon>Sphingomonadales</taxon>
        <taxon>Sphingomonadaceae</taxon>
        <taxon>Sphingomonas</taxon>
    </lineage>
</organism>
<reference evidence="1 2" key="1">
    <citation type="submission" date="2018-07" db="EMBL/GenBank/DDBJ databases">
        <title>a novel species of Sphingomonas isolated from the rhizosphere soil of Araceae plant.</title>
        <authorList>
            <person name="Zhiyong W."/>
            <person name="Qinglan Z."/>
            <person name="Zhiwei F."/>
            <person name="Ding X."/>
            <person name="Gejiao W."/>
            <person name="Shixue Z."/>
        </authorList>
    </citation>
    <scope>NUCLEOTIDE SEQUENCE [LARGE SCALE GENOMIC DNA]</scope>
    <source>
        <strain evidence="1 2">WZY 27</strain>
    </source>
</reference>
<comment type="caution">
    <text evidence="1">The sequence shown here is derived from an EMBL/GenBank/DDBJ whole genome shotgun (WGS) entry which is preliminary data.</text>
</comment>
<dbReference type="SUPFAM" id="SSF46785">
    <property type="entry name" value="Winged helix' DNA-binding domain"/>
    <property type="match status" value="1"/>
</dbReference>
<gene>
    <name evidence="1" type="ORF">DVW87_03530</name>
</gene>
<dbReference type="Proteomes" id="UP000253918">
    <property type="component" value="Unassembled WGS sequence"/>
</dbReference>